<dbReference type="InterPro" id="IPR002716">
    <property type="entry name" value="PIN_dom"/>
</dbReference>
<evidence type="ECO:0000256" key="7">
    <source>
        <dbReference type="ARBA" id="ARBA00038093"/>
    </source>
</evidence>
<evidence type="ECO:0000256" key="8">
    <source>
        <dbReference type="HAMAP-Rule" id="MF_00265"/>
    </source>
</evidence>
<dbReference type="InterPro" id="IPR050556">
    <property type="entry name" value="Type_II_TA_system_RNase"/>
</dbReference>
<dbReference type="OrthoDB" id="5458135at2"/>
<proteinExistence type="inferred from homology"/>
<dbReference type="GO" id="GO:0000287">
    <property type="term" value="F:magnesium ion binding"/>
    <property type="evidence" value="ECO:0007669"/>
    <property type="project" value="UniProtKB-UniRule"/>
</dbReference>
<keyword evidence="8" id="KW-0800">Toxin</keyword>
<dbReference type="GO" id="GO:0016787">
    <property type="term" value="F:hydrolase activity"/>
    <property type="evidence" value="ECO:0007669"/>
    <property type="project" value="UniProtKB-KW"/>
</dbReference>
<dbReference type="AlphaFoldDB" id="A0A1I4M2I1"/>
<feature type="binding site" evidence="8">
    <location>
        <position position="104"/>
    </location>
    <ligand>
        <name>Mg(2+)</name>
        <dbReference type="ChEBI" id="CHEBI:18420"/>
    </ligand>
</feature>
<comment type="similarity">
    <text evidence="7 8">Belongs to the PINc/VapC protein family.</text>
</comment>
<dbReference type="InterPro" id="IPR029060">
    <property type="entry name" value="PIN-like_dom_sf"/>
</dbReference>
<dbReference type="HAMAP" id="MF_00265">
    <property type="entry name" value="VapC_Nob1"/>
    <property type="match status" value="1"/>
</dbReference>
<sequence length="141" mass="15078">MILLDTNVVSEPLRHAPEARVIEWIDRQPLETLYLSAMTVAELRAGVTLLPAGKRRATLHEDLERGVLPMFVGRVLPFDLACTTAYAELLARVRKAGSGIETADACIAAVALANGLTVATRDTAPFAAAGLTVIDPWDPSS</sequence>
<dbReference type="Pfam" id="PF01850">
    <property type="entry name" value="PIN"/>
    <property type="match status" value="1"/>
</dbReference>
<evidence type="ECO:0000256" key="5">
    <source>
        <dbReference type="ARBA" id="ARBA00022801"/>
    </source>
</evidence>
<keyword evidence="3 8" id="KW-0540">Nuclease</keyword>
<evidence type="ECO:0000256" key="4">
    <source>
        <dbReference type="ARBA" id="ARBA00022723"/>
    </source>
</evidence>
<comment type="cofactor">
    <cofactor evidence="1 8">
        <name>Mg(2+)</name>
        <dbReference type="ChEBI" id="CHEBI:18420"/>
    </cofactor>
</comment>
<reference evidence="11" key="1">
    <citation type="submission" date="2016-10" db="EMBL/GenBank/DDBJ databases">
        <authorList>
            <person name="Varghese N."/>
            <person name="Submissions S."/>
        </authorList>
    </citation>
    <scope>NUCLEOTIDE SEQUENCE [LARGE SCALE GENOMIC DNA]</scope>
    <source>
        <strain evidence="11">BL36</strain>
    </source>
</reference>
<dbReference type="EMBL" id="FOTK01000015">
    <property type="protein sequence ID" value="SFL97313.1"/>
    <property type="molecule type" value="Genomic_DNA"/>
</dbReference>
<dbReference type="EC" id="3.1.-.-" evidence="8"/>
<evidence type="ECO:0000259" key="9">
    <source>
        <dbReference type="Pfam" id="PF01850"/>
    </source>
</evidence>
<keyword evidence="2 8" id="KW-1277">Toxin-antitoxin system</keyword>
<gene>
    <name evidence="8" type="primary">vapC</name>
    <name evidence="10" type="ORF">SAMN05192568_101555</name>
</gene>
<evidence type="ECO:0000256" key="2">
    <source>
        <dbReference type="ARBA" id="ARBA00022649"/>
    </source>
</evidence>
<dbReference type="RefSeq" id="WP_092042169.1">
    <property type="nucleotide sequence ID" value="NZ_FOTK01000015.1"/>
</dbReference>
<evidence type="ECO:0000256" key="3">
    <source>
        <dbReference type="ARBA" id="ARBA00022722"/>
    </source>
</evidence>
<comment type="function">
    <text evidence="8">Toxic component of a toxin-antitoxin (TA) system. An RNase.</text>
</comment>
<accession>A0A1I4M2I1</accession>
<evidence type="ECO:0000313" key="11">
    <source>
        <dbReference type="Proteomes" id="UP000199048"/>
    </source>
</evidence>
<evidence type="ECO:0000256" key="1">
    <source>
        <dbReference type="ARBA" id="ARBA00001946"/>
    </source>
</evidence>
<evidence type="ECO:0000256" key="6">
    <source>
        <dbReference type="ARBA" id="ARBA00022842"/>
    </source>
</evidence>
<feature type="domain" description="PIN" evidence="9">
    <location>
        <begin position="2"/>
        <end position="127"/>
    </location>
</feature>
<keyword evidence="6 8" id="KW-0460">Magnesium</keyword>
<keyword evidence="5 8" id="KW-0378">Hydrolase</keyword>
<dbReference type="STRING" id="582667.SAMN05192568_101555"/>
<feature type="binding site" evidence="8">
    <location>
        <position position="5"/>
    </location>
    <ligand>
        <name>Mg(2+)</name>
        <dbReference type="ChEBI" id="CHEBI:18420"/>
    </ligand>
</feature>
<organism evidence="10 11">
    <name type="scientific">Methylobacterium pseudosasicola</name>
    <dbReference type="NCBI Taxonomy" id="582667"/>
    <lineage>
        <taxon>Bacteria</taxon>
        <taxon>Pseudomonadati</taxon>
        <taxon>Pseudomonadota</taxon>
        <taxon>Alphaproteobacteria</taxon>
        <taxon>Hyphomicrobiales</taxon>
        <taxon>Methylobacteriaceae</taxon>
        <taxon>Methylobacterium</taxon>
    </lineage>
</organism>
<dbReference type="PANTHER" id="PTHR33653">
    <property type="entry name" value="RIBONUCLEASE VAPC2"/>
    <property type="match status" value="1"/>
</dbReference>
<keyword evidence="4 8" id="KW-0479">Metal-binding</keyword>
<dbReference type="PANTHER" id="PTHR33653:SF1">
    <property type="entry name" value="RIBONUCLEASE VAPC2"/>
    <property type="match status" value="1"/>
</dbReference>
<dbReference type="Proteomes" id="UP000199048">
    <property type="component" value="Unassembled WGS sequence"/>
</dbReference>
<protein>
    <recommendedName>
        <fullName evidence="8">Ribonuclease VapC</fullName>
        <shortName evidence="8">RNase VapC</shortName>
        <ecNumber evidence="8">3.1.-.-</ecNumber>
    </recommendedName>
    <alternativeName>
        <fullName evidence="8">Toxin VapC</fullName>
    </alternativeName>
</protein>
<name>A0A1I4M2I1_9HYPH</name>
<dbReference type="Gene3D" id="3.40.50.1010">
    <property type="entry name" value="5'-nuclease"/>
    <property type="match status" value="1"/>
</dbReference>
<dbReference type="GO" id="GO:0004540">
    <property type="term" value="F:RNA nuclease activity"/>
    <property type="evidence" value="ECO:0007669"/>
    <property type="project" value="InterPro"/>
</dbReference>
<dbReference type="SUPFAM" id="SSF88723">
    <property type="entry name" value="PIN domain-like"/>
    <property type="match status" value="1"/>
</dbReference>
<dbReference type="GO" id="GO:0090729">
    <property type="term" value="F:toxin activity"/>
    <property type="evidence" value="ECO:0007669"/>
    <property type="project" value="UniProtKB-KW"/>
</dbReference>
<dbReference type="InterPro" id="IPR022907">
    <property type="entry name" value="VapC_family"/>
</dbReference>
<keyword evidence="11" id="KW-1185">Reference proteome</keyword>
<evidence type="ECO:0000313" key="10">
    <source>
        <dbReference type="EMBL" id="SFL97313.1"/>
    </source>
</evidence>
<dbReference type="CDD" id="cd18731">
    <property type="entry name" value="PIN_NgFitB-like"/>
    <property type="match status" value="1"/>
</dbReference>